<evidence type="ECO:0008006" key="4">
    <source>
        <dbReference type="Google" id="ProtNLM"/>
    </source>
</evidence>
<name>A0A9P6SNP1_9FUNG</name>
<accession>A0A9P6SNP1</accession>
<keyword evidence="3" id="KW-1185">Reference proteome</keyword>
<dbReference type="InterPro" id="IPR000014">
    <property type="entry name" value="PAS"/>
</dbReference>
<dbReference type="EMBL" id="JAAAHW010003519">
    <property type="protein sequence ID" value="KAF9983044.1"/>
    <property type="molecule type" value="Genomic_DNA"/>
</dbReference>
<dbReference type="CDD" id="cd00130">
    <property type="entry name" value="PAS"/>
    <property type="match status" value="1"/>
</dbReference>
<sequence length="327" mass="36553">MQLVGHCTIYDIAFTTARNPMSRPCKRCVSVGKDDTCRDVEHKKRGRPKLIDKIVTIDATSSSKTPSIVTAAALTKTRVKAKYTKSASYKMPKKTTNSAKIPAENYIVAPQTDGSVRETDSQNNRPSSYPSHHEQERPTTPLSYRAPSTQEYRARPLSMHSEPSLPGDRDPFYYTPSSTLSSTTQIKRPQEMYSAPSNAPLVTVFLTMDLICARVSDESQMLWGYHPHDISNKSLYSIIANEDRGKMRAMLGLIKDAVFSAVSPNAPQHLSHFPFLESSSPVFYHNRPNIMSSSAPGSSEYTDLLRICHIDGSSDLFNVRIRHHYPP</sequence>
<proteinExistence type="predicted"/>
<dbReference type="Proteomes" id="UP000749646">
    <property type="component" value="Unassembled WGS sequence"/>
</dbReference>
<evidence type="ECO:0000313" key="3">
    <source>
        <dbReference type="Proteomes" id="UP000749646"/>
    </source>
</evidence>
<gene>
    <name evidence="2" type="ORF">BGZ65_002238</name>
</gene>
<organism evidence="2 3">
    <name type="scientific">Modicella reniformis</name>
    <dbReference type="NCBI Taxonomy" id="1440133"/>
    <lineage>
        <taxon>Eukaryota</taxon>
        <taxon>Fungi</taxon>
        <taxon>Fungi incertae sedis</taxon>
        <taxon>Mucoromycota</taxon>
        <taxon>Mortierellomycotina</taxon>
        <taxon>Mortierellomycetes</taxon>
        <taxon>Mortierellales</taxon>
        <taxon>Mortierellaceae</taxon>
        <taxon>Modicella</taxon>
    </lineage>
</organism>
<reference evidence="2" key="1">
    <citation type="journal article" date="2020" name="Fungal Divers.">
        <title>Resolving the Mortierellaceae phylogeny through synthesis of multi-gene phylogenetics and phylogenomics.</title>
        <authorList>
            <person name="Vandepol N."/>
            <person name="Liber J."/>
            <person name="Desiro A."/>
            <person name="Na H."/>
            <person name="Kennedy M."/>
            <person name="Barry K."/>
            <person name="Grigoriev I.V."/>
            <person name="Miller A.N."/>
            <person name="O'Donnell K."/>
            <person name="Stajich J.E."/>
            <person name="Bonito G."/>
        </authorList>
    </citation>
    <scope>NUCLEOTIDE SEQUENCE</scope>
    <source>
        <strain evidence="2">MES-2147</strain>
    </source>
</reference>
<evidence type="ECO:0000313" key="2">
    <source>
        <dbReference type="EMBL" id="KAF9983044.1"/>
    </source>
</evidence>
<dbReference type="OrthoDB" id="1555531at2759"/>
<feature type="region of interest" description="Disordered" evidence="1">
    <location>
        <begin position="101"/>
        <end position="146"/>
    </location>
</feature>
<dbReference type="AlphaFoldDB" id="A0A9P6SNP1"/>
<evidence type="ECO:0000256" key="1">
    <source>
        <dbReference type="SAM" id="MobiDB-lite"/>
    </source>
</evidence>
<comment type="caution">
    <text evidence="2">The sequence shown here is derived from an EMBL/GenBank/DDBJ whole genome shotgun (WGS) entry which is preliminary data.</text>
</comment>
<protein>
    <recommendedName>
        <fullName evidence="4">PAS domain-containing protein</fullName>
    </recommendedName>
</protein>
<feature type="compositionally biased region" description="Polar residues" evidence="1">
    <location>
        <begin position="121"/>
        <end position="130"/>
    </location>
</feature>